<dbReference type="EMBL" id="JAUGZK010000008">
    <property type="protein sequence ID" value="MEE2024880.1"/>
    <property type="molecule type" value="Genomic_DNA"/>
</dbReference>
<evidence type="ECO:0000313" key="2">
    <source>
        <dbReference type="Proteomes" id="UP001339167"/>
    </source>
</evidence>
<reference evidence="1 2" key="1">
    <citation type="submission" date="2023-06" db="EMBL/GenBank/DDBJ databases">
        <title>Alkalimonas sp., MEB004 an alkaliphilic bacterium isolated from Lonar Lake, India.</title>
        <authorList>
            <person name="Joshi A."/>
            <person name="Thite S."/>
        </authorList>
    </citation>
    <scope>NUCLEOTIDE SEQUENCE [LARGE SCALE GENOMIC DNA]</scope>
    <source>
        <strain evidence="1 2">MEB004</strain>
    </source>
</reference>
<evidence type="ECO:0000313" key="1">
    <source>
        <dbReference type="EMBL" id="MEE2024880.1"/>
    </source>
</evidence>
<organism evidence="1 2">
    <name type="scientific">Alkalimonas mucilaginosa</name>
    <dbReference type="NCBI Taxonomy" id="3057676"/>
    <lineage>
        <taxon>Bacteria</taxon>
        <taxon>Pseudomonadati</taxon>
        <taxon>Pseudomonadota</taxon>
        <taxon>Gammaproteobacteria</taxon>
        <taxon>Alkalimonas</taxon>
    </lineage>
</organism>
<dbReference type="Proteomes" id="UP001339167">
    <property type="component" value="Unassembled WGS sequence"/>
</dbReference>
<comment type="caution">
    <text evidence="1">The sequence shown here is derived from an EMBL/GenBank/DDBJ whole genome shotgun (WGS) entry which is preliminary data.</text>
</comment>
<protein>
    <submittedName>
        <fullName evidence="1">Uncharacterized protein</fullName>
    </submittedName>
</protein>
<keyword evidence="2" id="KW-1185">Reference proteome</keyword>
<gene>
    <name evidence="1" type="ORF">QWF21_11535</name>
</gene>
<accession>A0ABU7JIG0</accession>
<sequence>MHPQLRINPQLHIWLDSDANIQVAVDFDGVNFDWLYASDLFIRHSAKGFYCRWCTEPEYWQDPIALWRHHVLEDFINWVRKQLFAHDSLELCVLERDWDKLVAKRAAGDNAETWHNSTTWARFANLQQILTEENPLTSSSTGVFPLWHSKPVHPDLNCVDS</sequence>
<name>A0ABU7JIG0_9GAMM</name>
<proteinExistence type="predicted"/>
<dbReference type="RefSeq" id="WP_330088207.1">
    <property type="nucleotide sequence ID" value="NZ_JAUGZK010000008.1"/>
</dbReference>